<organism evidence="2 3">
    <name type="scientific">Calidithermus terrae</name>
    <dbReference type="NCBI Taxonomy" id="1408545"/>
    <lineage>
        <taxon>Bacteria</taxon>
        <taxon>Thermotogati</taxon>
        <taxon>Deinococcota</taxon>
        <taxon>Deinococci</taxon>
        <taxon>Thermales</taxon>
        <taxon>Thermaceae</taxon>
        <taxon>Calidithermus</taxon>
    </lineage>
</organism>
<feature type="domain" description="Schlafen AlbA-2" evidence="1">
    <location>
        <begin position="13"/>
        <end position="137"/>
    </location>
</feature>
<keyword evidence="2" id="KW-0238">DNA-binding</keyword>
<dbReference type="EMBL" id="QXDL01000027">
    <property type="protein sequence ID" value="RIH88283.1"/>
    <property type="molecule type" value="Genomic_DNA"/>
</dbReference>
<evidence type="ECO:0000259" key="1">
    <source>
        <dbReference type="Pfam" id="PF04326"/>
    </source>
</evidence>
<comment type="caution">
    <text evidence="2">The sequence shown here is derived from an EMBL/GenBank/DDBJ whole genome shotgun (WGS) entry which is preliminary data.</text>
</comment>
<dbReference type="InterPro" id="IPR038461">
    <property type="entry name" value="Schlafen_AlbA_2_dom_sf"/>
</dbReference>
<dbReference type="InterPro" id="IPR007421">
    <property type="entry name" value="Schlafen_AlbA_2_dom"/>
</dbReference>
<gene>
    <name evidence="2" type="ORF">Mterra_00987</name>
</gene>
<proteinExistence type="predicted"/>
<sequence>MIRTIADLELLRESVDVEAKAAQGRDGQGEVPGAFWESYSALANTEGGYIVLGVREQGDGSLEVLGLANPEKVRTELWNGLNNPQKVSANLLSEADVYPLEEGGKTVLVVRVPRADRRQRPVYVGANPLGGTYRRNYTGDYRCNEAEVRRMIADAQEEAADAAILEGFSLDDLDPDSLAAYRNEFRTVRPDHPWAAQSTPDFLRSLEAYKRDRHGGKEGLTVAGLLMFGRDSAIRERFPHYFPDYREKTSPGPDPRWDDRLVPDGTWSGNLYDFYRRAYRKLVADLKVPFRFEGGRRVDETPVHEALREALVNTLVHADYRASGSILVEKLTDRFVFRNPGTLRVPLAQVYEGGHSDPRNPTLLRMFRLIGAGEQAGSGVPKILSAWREQHWRTPKLVEAFRPDTVTLELSTLSLLPEGAIEGLQEMFGARFAALEANERLALATAYVERQVNNARLQQITDLHPTDITRLLSKLVREGFLVPVGERKGRYYQLAEPAKGNRGSNSPHFPGSFPHFTGSYPHSEDDLSSSDPLLWGLLLNLARPVRQKGRAPKEEVRRVILELCSVTELSRQQLAELLGRSAKTLENSYLSQMVSKGLLMMRYPHNPNHPNQAYRTREGA</sequence>
<dbReference type="Pfam" id="PF04326">
    <property type="entry name" value="SLFN_AlbA_2"/>
    <property type="match status" value="1"/>
</dbReference>
<dbReference type="RefSeq" id="WP_119314171.1">
    <property type="nucleotide sequence ID" value="NZ_QXDL01000027.1"/>
</dbReference>
<protein>
    <submittedName>
        <fullName evidence="2">Putative DNA-binding domain protein</fullName>
    </submittedName>
</protein>
<keyword evidence="3" id="KW-1185">Reference proteome</keyword>
<dbReference type="Proteomes" id="UP000265715">
    <property type="component" value="Unassembled WGS sequence"/>
</dbReference>
<dbReference type="OrthoDB" id="9768354at2"/>
<reference evidence="2 3" key="1">
    <citation type="submission" date="2018-08" db="EMBL/GenBank/DDBJ databases">
        <title>Meiothermus terrae DSM 26712 genome sequencing project.</title>
        <authorList>
            <person name="Da Costa M.S."/>
            <person name="Albuquerque L."/>
            <person name="Raposo P."/>
            <person name="Froufe H.J.C."/>
            <person name="Barroso C.S."/>
            <person name="Egas C."/>
        </authorList>
    </citation>
    <scope>NUCLEOTIDE SEQUENCE [LARGE SCALE GENOMIC DNA]</scope>
    <source>
        <strain evidence="2 3">DSM 26712</strain>
    </source>
</reference>
<dbReference type="Pfam" id="PF13749">
    <property type="entry name" value="HATPase_c_4"/>
    <property type="match status" value="1"/>
</dbReference>
<dbReference type="Gene3D" id="3.30.565.60">
    <property type="match status" value="1"/>
</dbReference>
<dbReference type="InterPro" id="IPR038475">
    <property type="entry name" value="RecG_C_sf"/>
</dbReference>
<dbReference type="Gene3D" id="3.30.950.30">
    <property type="entry name" value="Schlafen, AAA domain"/>
    <property type="match status" value="1"/>
</dbReference>
<accession>A0A399EX56</accession>
<dbReference type="AlphaFoldDB" id="A0A399EX56"/>
<evidence type="ECO:0000313" key="2">
    <source>
        <dbReference type="EMBL" id="RIH88283.1"/>
    </source>
</evidence>
<evidence type="ECO:0000313" key="3">
    <source>
        <dbReference type="Proteomes" id="UP000265715"/>
    </source>
</evidence>
<name>A0A399EX56_9DEIN</name>
<dbReference type="PANTHER" id="PTHR30595">
    <property type="entry name" value="GLPR-RELATED TRANSCRIPTIONAL REPRESSOR"/>
    <property type="match status" value="1"/>
</dbReference>
<dbReference type="GO" id="GO:0003677">
    <property type="term" value="F:DNA binding"/>
    <property type="evidence" value="ECO:0007669"/>
    <property type="project" value="UniProtKB-KW"/>
</dbReference>
<dbReference type="PANTHER" id="PTHR30595:SF6">
    <property type="entry name" value="SCHLAFEN ALBA-2 DOMAIN-CONTAINING PROTEIN"/>
    <property type="match status" value="1"/>
</dbReference>